<reference evidence="2" key="2">
    <citation type="submission" date="2020-12" db="EMBL/GenBank/DDBJ databases">
        <authorList>
            <person name="Kanost M."/>
        </authorList>
    </citation>
    <scope>NUCLEOTIDE SEQUENCE</scope>
</reference>
<protein>
    <submittedName>
        <fullName evidence="2">Uncharacterized protein</fullName>
    </submittedName>
</protein>
<dbReference type="AlphaFoldDB" id="A0A922D2W7"/>
<evidence type="ECO:0000313" key="3">
    <source>
        <dbReference type="Proteomes" id="UP000791440"/>
    </source>
</evidence>
<accession>A0A922D2W7</accession>
<sequence>MKGITHFLLVFILYAMLSLAKGRRFFAFKNIETTSQRVVTESELWIYFRSGRTILI</sequence>
<dbReference type="EMBL" id="JH669325">
    <property type="protein sequence ID" value="KAG6465003.1"/>
    <property type="molecule type" value="Genomic_DNA"/>
</dbReference>
<proteinExistence type="predicted"/>
<reference evidence="2" key="1">
    <citation type="journal article" date="2016" name="Insect Biochem. Mol. Biol.">
        <title>Multifaceted biological insights from a draft genome sequence of the tobacco hornworm moth, Manduca sexta.</title>
        <authorList>
            <person name="Kanost M.R."/>
            <person name="Arrese E.L."/>
            <person name="Cao X."/>
            <person name="Chen Y.R."/>
            <person name="Chellapilla S."/>
            <person name="Goldsmith M.R."/>
            <person name="Grosse-Wilde E."/>
            <person name="Heckel D.G."/>
            <person name="Herndon N."/>
            <person name="Jiang H."/>
            <person name="Papanicolaou A."/>
            <person name="Qu J."/>
            <person name="Soulages J.L."/>
            <person name="Vogel H."/>
            <person name="Walters J."/>
            <person name="Waterhouse R.M."/>
            <person name="Ahn S.J."/>
            <person name="Almeida F.C."/>
            <person name="An C."/>
            <person name="Aqrawi P."/>
            <person name="Bretschneider A."/>
            <person name="Bryant W.B."/>
            <person name="Bucks S."/>
            <person name="Chao H."/>
            <person name="Chevignon G."/>
            <person name="Christen J.M."/>
            <person name="Clarke D.F."/>
            <person name="Dittmer N.T."/>
            <person name="Ferguson L.C.F."/>
            <person name="Garavelou S."/>
            <person name="Gordon K.H.J."/>
            <person name="Gunaratna R.T."/>
            <person name="Han Y."/>
            <person name="Hauser F."/>
            <person name="He Y."/>
            <person name="Heidel-Fischer H."/>
            <person name="Hirsh A."/>
            <person name="Hu Y."/>
            <person name="Jiang H."/>
            <person name="Kalra D."/>
            <person name="Klinner C."/>
            <person name="Konig C."/>
            <person name="Kovar C."/>
            <person name="Kroll A.R."/>
            <person name="Kuwar S.S."/>
            <person name="Lee S.L."/>
            <person name="Lehman R."/>
            <person name="Li K."/>
            <person name="Li Z."/>
            <person name="Liang H."/>
            <person name="Lovelace S."/>
            <person name="Lu Z."/>
            <person name="Mansfield J.H."/>
            <person name="McCulloch K.J."/>
            <person name="Mathew T."/>
            <person name="Morton B."/>
            <person name="Muzny D.M."/>
            <person name="Neunemann D."/>
            <person name="Ongeri F."/>
            <person name="Pauchet Y."/>
            <person name="Pu L.L."/>
            <person name="Pyrousis I."/>
            <person name="Rao X.J."/>
            <person name="Redding A."/>
            <person name="Roesel C."/>
            <person name="Sanchez-Gracia A."/>
            <person name="Schaack S."/>
            <person name="Shukla A."/>
            <person name="Tetreau G."/>
            <person name="Wang Y."/>
            <person name="Xiong G.H."/>
            <person name="Traut W."/>
            <person name="Walsh T.K."/>
            <person name="Worley K.C."/>
            <person name="Wu D."/>
            <person name="Wu W."/>
            <person name="Wu Y.Q."/>
            <person name="Zhang X."/>
            <person name="Zou Z."/>
            <person name="Zucker H."/>
            <person name="Briscoe A.D."/>
            <person name="Burmester T."/>
            <person name="Clem R.J."/>
            <person name="Feyereisen R."/>
            <person name="Grimmelikhuijzen C.J.P."/>
            <person name="Hamodrakas S.J."/>
            <person name="Hansson B.S."/>
            <person name="Huguet E."/>
            <person name="Jermiin L.S."/>
            <person name="Lan Q."/>
            <person name="Lehman H.K."/>
            <person name="Lorenzen M."/>
            <person name="Merzendorfer H."/>
            <person name="Michalopoulos I."/>
            <person name="Morton D.B."/>
            <person name="Muthukrishnan S."/>
            <person name="Oakeshott J.G."/>
            <person name="Palmer W."/>
            <person name="Park Y."/>
            <person name="Passarelli A.L."/>
            <person name="Rozas J."/>
            <person name="Schwartz L.M."/>
            <person name="Smith W."/>
            <person name="Southgate A."/>
            <person name="Vilcinskas A."/>
            <person name="Vogt R."/>
            <person name="Wang P."/>
            <person name="Werren J."/>
            <person name="Yu X.Q."/>
            <person name="Zhou J.J."/>
            <person name="Brown S.J."/>
            <person name="Scherer S.E."/>
            <person name="Richards S."/>
            <person name="Blissard G.W."/>
        </authorList>
    </citation>
    <scope>NUCLEOTIDE SEQUENCE</scope>
</reference>
<feature type="chain" id="PRO_5036720299" evidence="1">
    <location>
        <begin position="23"/>
        <end position="56"/>
    </location>
</feature>
<keyword evidence="3" id="KW-1185">Reference proteome</keyword>
<feature type="signal peptide" evidence="1">
    <location>
        <begin position="1"/>
        <end position="22"/>
    </location>
</feature>
<dbReference type="Proteomes" id="UP000791440">
    <property type="component" value="Unassembled WGS sequence"/>
</dbReference>
<evidence type="ECO:0000256" key="1">
    <source>
        <dbReference type="SAM" id="SignalP"/>
    </source>
</evidence>
<keyword evidence="1" id="KW-0732">Signal</keyword>
<organism evidence="2 3">
    <name type="scientific">Manduca sexta</name>
    <name type="common">Tobacco hawkmoth</name>
    <name type="synonym">Tobacco hornworm</name>
    <dbReference type="NCBI Taxonomy" id="7130"/>
    <lineage>
        <taxon>Eukaryota</taxon>
        <taxon>Metazoa</taxon>
        <taxon>Ecdysozoa</taxon>
        <taxon>Arthropoda</taxon>
        <taxon>Hexapoda</taxon>
        <taxon>Insecta</taxon>
        <taxon>Pterygota</taxon>
        <taxon>Neoptera</taxon>
        <taxon>Endopterygota</taxon>
        <taxon>Lepidoptera</taxon>
        <taxon>Glossata</taxon>
        <taxon>Ditrysia</taxon>
        <taxon>Bombycoidea</taxon>
        <taxon>Sphingidae</taxon>
        <taxon>Sphinginae</taxon>
        <taxon>Sphingini</taxon>
        <taxon>Manduca</taxon>
    </lineage>
</organism>
<evidence type="ECO:0000313" key="2">
    <source>
        <dbReference type="EMBL" id="KAG6465003.1"/>
    </source>
</evidence>
<name>A0A922D2W7_MANSE</name>
<comment type="caution">
    <text evidence="2">The sequence shown here is derived from an EMBL/GenBank/DDBJ whole genome shotgun (WGS) entry which is preliminary data.</text>
</comment>
<gene>
    <name evidence="2" type="ORF">O3G_MSEX014873</name>
</gene>